<keyword evidence="5 7" id="KW-0472">Membrane</keyword>
<evidence type="ECO:0000313" key="10">
    <source>
        <dbReference type="Proteomes" id="UP000678393"/>
    </source>
</evidence>
<organism evidence="9 10">
    <name type="scientific">Candidula unifasciata</name>
    <dbReference type="NCBI Taxonomy" id="100452"/>
    <lineage>
        <taxon>Eukaryota</taxon>
        <taxon>Metazoa</taxon>
        <taxon>Spiralia</taxon>
        <taxon>Lophotrochozoa</taxon>
        <taxon>Mollusca</taxon>
        <taxon>Gastropoda</taxon>
        <taxon>Heterobranchia</taxon>
        <taxon>Euthyneura</taxon>
        <taxon>Panpulmonata</taxon>
        <taxon>Eupulmonata</taxon>
        <taxon>Stylommatophora</taxon>
        <taxon>Helicina</taxon>
        <taxon>Helicoidea</taxon>
        <taxon>Geomitridae</taxon>
        <taxon>Candidula</taxon>
    </lineage>
</organism>
<dbReference type="InterPro" id="IPR011701">
    <property type="entry name" value="MFS"/>
</dbReference>
<dbReference type="PANTHER" id="PTHR43385">
    <property type="entry name" value="RIBOFLAVIN TRANSPORTER RIBJ"/>
    <property type="match status" value="1"/>
</dbReference>
<name>A0A8S3Z2Z0_9EUPU</name>
<feature type="transmembrane region" description="Helical" evidence="7">
    <location>
        <begin position="415"/>
        <end position="440"/>
    </location>
</feature>
<proteinExistence type="predicted"/>
<dbReference type="PROSITE" id="PS50850">
    <property type="entry name" value="MFS"/>
    <property type="match status" value="1"/>
</dbReference>
<dbReference type="Gene3D" id="1.20.1250.20">
    <property type="entry name" value="MFS general substrate transporter like domains"/>
    <property type="match status" value="2"/>
</dbReference>
<feature type="transmembrane region" description="Helical" evidence="7">
    <location>
        <begin position="12"/>
        <end position="38"/>
    </location>
</feature>
<dbReference type="InterPro" id="IPR020846">
    <property type="entry name" value="MFS_dom"/>
</dbReference>
<keyword evidence="4 7" id="KW-1133">Transmembrane helix</keyword>
<keyword evidence="10" id="KW-1185">Reference proteome</keyword>
<evidence type="ECO:0000256" key="6">
    <source>
        <dbReference type="SAM" id="MobiDB-lite"/>
    </source>
</evidence>
<dbReference type="PANTHER" id="PTHR43385:SF1">
    <property type="entry name" value="RIBOFLAVIN TRANSPORTER RIBJ"/>
    <property type="match status" value="1"/>
</dbReference>
<feature type="transmembrane region" description="Helical" evidence="7">
    <location>
        <begin position="391"/>
        <end position="409"/>
    </location>
</feature>
<feature type="transmembrane region" description="Helical" evidence="7">
    <location>
        <begin position="479"/>
        <end position="501"/>
    </location>
</feature>
<dbReference type="InterPro" id="IPR052983">
    <property type="entry name" value="MFS_Riboflavin_Transporter"/>
</dbReference>
<evidence type="ECO:0000256" key="7">
    <source>
        <dbReference type="SAM" id="Phobius"/>
    </source>
</evidence>
<comment type="caution">
    <text evidence="9">The sequence shown here is derived from an EMBL/GenBank/DDBJ whole genome shotgun (WGS) entry which is preliminary data.</text>
</comment>
<dbReference type="AlphaFoldDB" id="A0A8S3Z2Z0"/>
<evidence type="ECO:0000259" key="8">
    <source>
        <dbReference type="PROSITE" id="PS50850"/>
    </source>
</evidence>
<feature type="transmembrane region" description="Helical" evidence="7">
    <location>
        <begin position="58"/>
        <end position="76"/>
    </location>
</feature>
<keyword evidence="2" id="KW-0813">Transport</keyword>
<evidence type="ECO:0000256" key="2">
    <source>
        <dbReference type="ARBA" id="ARBA00022448"/>
    </source>
</evidence>
<gene>
    <name evidence="9" type="ORF">CUNI_LOCUS6564</name>
</gene>
<feature type="transmembrane region" description="Helical" evidence="7">
    <location>
        <begin position="107"/>
        <end position="132"/>
    </location>
</feature>
<dbReference type="SUPFAM" id="SSF103473">
    <property type="entry name" value="MFS general substrate transporter"/>
    <property type="match status" value="1"/>
</dbReference>
<dbReference type="GO" id="GO:0016020">
    <property type="term" value="C:membrane"/>
    <property type="evidence" value="ECO:0007669"/>
    <property type="project" value="UniProtKB-SubCell"/>
</dbReference>
<feature type="transmembrane region" description="Helical" evidence="7">
    <location>
        <begin position="196"/>
        <end position="215"/>
    </location>
</feature>
<dbReference type="InterPro" id="IPR036259">
    <property type="entry name" value="MFS_trans_sf"/>
</dbReference>
<feature type="transmembrane region" description="Helical" evidence="7">
    <location>
        <begin position="452"/>
        <end position="473"/>
    </location>
</feature>
<feature type="transmembrane region" description="Helical" evidence="7">
    <location>
        <begin position="144"/>
        <end position="167"/>
    </location>
</feature>
<dbReference type="Proteomes" id="UP000678393">
    <property type="component" value="Unassembled WGS sequence"/>
</dbReference>
<feature type="transmembrane region" description="Helical" evidence="7">
    <location>
        <begin position="83"/>
        <end position="101"/>
    </location>
</feature>
<evidence type="ECO:0000313" key="9">
    <source>
        <dbReference type="EMBL" id="CAG5121006.1"/>
    </source>
</evidence>
<evidence type="ECO:0000256" key="1">
    <source>
        <dbReference type="ARBA" id="ARBA00004141"/>
    </source>
</evidence>
<comment type="subcellular location">
    <subcellularLocation>
        <location evidence="1">Membrane</location>
        <topology evidence="1">Multi-pass membrane protein</topology>
    </subcellularLocation>
</comment>
<dbReference type="Pfam" id="PF07690">
    <property type="entry name" value="MFS_1"/>
    <property type="match status" value="1"/>
</dbReference>
<feature type="region of interest" description="Disordered" evidence="6">
    <location>
        <begin position="262"/>
        <end position="281"/>
    </location>
</feature>
<dbReference type="OrthoDB" id="410267at2759"/>
<protein>
    <recommendedName>
        <fullName evidence="8">Major facilitator superfamily (MFS) profile domain-containing protein</fullName>
    </recommendedName>
</protein>
<keyword evidence="3 7" id="KW-0812">Transmembrane</keyword>
<feature type="compositionally biased region" description="Polar residues" evidence="6">
    <location>
        <begin position="262"/>
        <end position="275"/>
    </location>
</feature>
<dbReference type="EMBL" id="CAJHNH020001003">
    <property type="protein sequence ID" value="CAG5121006.1"/>
    <property type="molecule type" value="Genomic_DNA"/>
</dbReference>
<reference evidence="9" key="1">
    <citation type="submission" date="2021-04" db="EMBL/GenBank/DDBJ databases">
        <authorList>
            <consortium name="Molecular Ecology Group"/>
        </authorList>
    </citation>
    <scope>NUCLEOTIDE SEQUENCE</scope>
</reference>
<evidence type="ECO:0000256" key="5">
    <source>
        <dbReference type="ARBA" id="ARBA00023136"/>
    </source>
</evidence>
<accession>A0A8S3Z2Z0</accession>
<feature type="transmembrane region" description="Helical" evidence="7">
    <location>
        <begin position="359"/>
        <end position="379"/>
    </location>
</feature>
<evidence type="ECO:0000256" key="3">
    <source>
        <dbReference type="ARBA" id="ARBA00022692"/>
    </source>
</evidence>
<feature type="transmembrane region" description="Helical" evidence="7">
    <location>
        <begin position="326"/>
        <end position="347"/>
    </location>
</feature>
<dbReference type="GO" id="GO:0022857">
    <property type="term" value="F:transmembrane transporter activity"/>
    <property type="evidence" value="ECO:0007669"/>
    <property type="project" value="InterPro"/>
</dbReference>
<evidence type="ECO:0000256" key="4">
    <source>
        <dbReference type="ARBA" id="ARBA00022989"/>
    </source>
</evidence>
<sequence length="508" mass="56391">MTYTSLTRRHVLTCLGILFLNLPNGIPWLYGNLITYISSYIMARRGTDGFDLNPTWPLTLYSITYSVGLATPGLLVKWLGLRMTTVCIVLFLDLAIFISYFTSQYSIGMLALTLGVLGGLAIGGVACVSLYYMCGWFPQHIGRACAFSSCSVSGGSIFTNILLTVYINPDNLQPDVITSTASYFSQDDLLDRVPRVFLVFGAMSTATHLLGCLLLQPPPAYDRLSMERKSSEPHASSELVDINSQDSKYPIANCAQKLYTTDNGNADSKPPSTYSEQEHCSPHNDYPVSHVNNTNGLCSPQSSDPLSPVLHLEDVLPLQVLQDRNFYLLWFAVGVFMYGLLMVSNFYKQYGQSLVFDDNFFALVASLISLGSIGGRLLSGYILDKFDLKDNIIIYLALNTILCIFWFHSLHLHRVLYLIFSVLLISECNMAFVLAPYAALKLYGATNLSVNTSLIFSSNVVVSLLMPIISPSVLGRFGWFWLFQTDAISSFLVFVSVIVFLRVKPRAK</sequence>
<feature type="domain" description="Major facilitator superfamily (MFS) profile" evidence="8">
    <location>
        <begin position="318"/>
        <end position="508"/>
    </location>
</feature>